<reference evidence="7 8" key="1">
    <citation type="submission" date="2018-03" db="EMBL/GenBank/DDBJ databases">
        <title>Phenotypic and genomic properties of Cyclonatronum proteinivorum gen. nov., sp. nov., a haloalkaliphilic bacteroidete from soda lakes possessing Na+-translocating rhodopsin.</title>
        <authorList>
            <person name="Toshchakov S.V."/>
            <person name="Korzhenkov A."/>
            <person name="Samarov N.I."/>
            <person name="Kublanov I.V."/>
            <person name="Muntyan M.S."/>
            <person name="Sorokin D.Y."/>
        </authorList>
    </citation>
    <scope>NUCLEOTIDE SEQUENCE [LARGE SCALE GENOMIC DNA]</scope>
    <source>
        <strain evidence="7 8">Omega</strain>
    </source>
</reference>
<keyword evidence="3" id="KW-0808">Transferase</keyword>
<dbReference type="SMART" id="SM00387">
    <property type="entry name" value="HATPase_c"/>
    <property type="match status" value="1"/>
</dbReference>
<dbReference type="InterPro" id="IPR050736">
    <property type="entry name" value="Sensor_HK_Regulatory"/>
</dbReference>
<feature type="domain" description="Histidine kinase" evidence="6">
    <location>
        <begin position="229"/>
        <end position="337"/>
    </location>
</feature>
<evidence type="ECO:0000256" key="1">
    <source>
        <dbReference type="ARBA" id="ARBA00000085"/>
    </source>
</evidence>
<dbReference type="EC" id="2.7.13.3" evidence="2"/>
<dbReference type="RefSeq" id="WP_114985394.1">
    <property type="nucleotide sequence ID" value="NZ_CP027806.1"/>
</dbReference>
<dbReference type="Pfam" id="PF02518">
    <property type="entry name" value="HATPase_c"/>
    <property type="match status" value="1"/>
</dbReference>
<dbReference type="PANTHER" id="PTHR43711">
    <property type="entry name" value="TWO-COMPONENT HISTIDINE KINASE"/>
    <property type="match status" value="1"/>
</dbReference>
<evidence type="ECO:0000313" key="8">
    <source>
        <dbReference type="Proteomes" id="UP000254808"/>
    </source>
</evidence>
<evidence type="ECO:0000256" key="3">
    <source>
        <dbReference type="ARBA" id="ARBA00022679"/>
    </source>
</evidence>
<gene>
    <name evidence="7" type="ORF">CYPRO_3044</name>
</gene>
<dbReference type="KEGG" id="cprv:CYPRO_3044"/>
<evidence type="ECO:0000256" key="5">
    <source>
        <dbReference type="ARBA" id="ARBA00023012"/>
    </source>
</evidence>
<dbReference type="SUPFAM" id="SSF55874">
    <property type="entry name" value="ATPase domain of HSP90 chaperone/DNA topoisomerase II/histidine kinase"/>
    <property type="match status" value="1"/>
</dbReference>
<dbReference type="Gene3D" id="3.30.565.10">
    <property type="entry name" value="Histidine kinase-like ATPase, C-terminal domain"/>
    <property type="match status" value="1"/>
</dbReference>
<evidence type="ECO:0000259" key="6">
    <source>
        <dbReference type="PROSITE" id="PS50109"/>
    </source>
</evidence>
<dbReference type="EMBL" id="CP027806">
    <property type="protein sequence ID" value="AXJ02281.1"/>
    <property type="molecule type" value="Genomic_DNA"/>
</dbReference>
<dbReference type="GO" id="GO:0000160">
    <property type="term" value="P:phosphorelay signal transduction system"/>
    <property type="evidence" value="ECO:0007669"/>
    <property type="project" value="UniProtKB-KW"/>
</dbReference>
<dbReference type="InterPro" id="IPR005467">
    <property type="entry name" value="His_kinase_dom"/>
</dbReference>
<keyword evidence="5" id="KW-0902">Two-component regulatory system</keyword>
<protein>
    <recommendedName>
        <fullName evidence="2">histidine kinase</fullName>
        <ecNumber evidence="2">2.7.13.3</ecNumber>
    </recommendedName>
</protein>
<keyword evidence="4 7" id="KW-0418">Kinase</keyword>
<dbReference type="PRINTS" id="PR00344">
    <property type="entry name" value="BCTRLSENSOR"/>
</dbReference>
<dbReference type="PROSITE" id="PS50109">
    <property type="entry name" value="HIS_KIN"/>
    <property type="match status" value="1"/>
</dbReference>
<dbReference type="AlphaFoldDB" id="A0A345UP79"/>
<evidence type="ECO:0000256" key="4">
    <source>
        <dbReference type="ARBA" id="ARBA00022777"/>
    </source>
</evidence>
<dbReference type="Proteomes" id="UP000254808">
    <property type="component" value="Chromosome"/>
</dbReference>
<dbReference type="PANTHER" id="PTHR43711:SF31">
    <property type="entry name" value="HISTIDINE KINASE"/>
    <property type="match status" value="1"/>
</dbReference>
<sequence>MPGTEFLGIPDNFLISLKFTHSSTALAAKTSGTQFATHMEIVYDLELSKSHDAEIDMHSVVNLVSVVKAQLHMLGGSEPCEVLQHMMRRTEKLLQAVKQQDQAGLAEKEVEAFAEALLGLPESLVQAGCSVNDDDLAFYTETIEDIVKVMKVRFAEIYRKWENPDEWLQFQISQFHYDFSRFFGAMEKNSRGRYRIVKNIAAVTEGQDYLLSFEVDSAFDPYLYMPLSVKDVIRDLAANARKYTMPGGTIDIGIMQSNEILRAVVRDSGMGIPADELDKVVQYGYRASNVKDKVRTMGGGFGLTKAYKVVKGLGGRMWISSELNKGTSVKFELPMPEGVAKKK</sequence>
<proteinExistence type="predicted"/>
<dbReference type="InterPro" id="IPR003594">
    <property type="entry name" value="HATPase_dom"/>
</dbReference>
<accession>A0A345UP79</accession>
<name>A0A345UP79_9BACT</name>
<dbReference type="InterPro" id="IPR004358">
    <property type="entry name" value="Sig_transdc_His_kin-like_C"/>
</dbReference>
<evidence type="ECO:0000313" key="7">
    <source>
        <dbReference type="EMBL" id="AXJ02281.1"/>
    </source>
</evidence>
<dbReference type="InterPro" id="IPR036890">
    <property type="entry name" value="HATPase_C_sf"/>
</dbReference>
<dbReference type="OrthoDB" id="9811889at2"/>
<evidence type="ECO:0000256" key="2">
    <source>
        <dbReference type="ARBA" id="ARBA00012438"/>
    </source>
</evidence>
<comment type="catalytic activity">
    <reaction evidence="1">
        <text>ATP + protein L-histidine = ADP + protein N-phospho-L-histidine.</text>
        <dbReference type="EC" id="2.7.13.3"/>
    </reaction>
</comment>
<dbReference type="GO" id="GO:0004673">
    <property type="term" value="F:protein histidine kinase activity"/>
    <property type="evidence" value="ECO:0007669"/>
    <property type="project" value="UniProtKB-EC"/>
</dbReference>
<organism evidence="7 8">
    <name type="scientific">Cyclonatronum proteinivorum</name>
    <dbReference type="NCBI Taxonomy" id="1457365"/>
    <lineage>
        <taxon>Bacteria</taxon>
        <taxon>Pseudomonadati</taxon>
        <taxon>Balneolota</taxon>
        <taxon>Balneolia</taxon>
        <taxon>Balneolales</taxon>
        <taxon>Cyclonatronaceae</taxon>
        <taxon>Cyclonatronum</taxon>
    </lineage>
</organism>
<keyword evidence="8" id="KW-1185">Reference proteome</keyword>